<organism evidence="6 7">
    <name type="scientific">Lachnellula suecica</name>
    <dbReference type="NCBI Taxonomy" id="602035"/>
    <lineage>
        <taxon>Eukaryota</taxon>
        <taxon>Fungi</taxon>
        <taxon>Dikarya</taxon>
        <taxon>Ascomycota</taxon>
        <taxon>Pezizomycotina</taxon>
        <taxon>Leotiomycetes</taxon>
        <taxon>Helotiales</taxon>
        <taxon>Lachnaceae</taxon>
        <taxon>Lachnellula</taxon>
    </lineage>
</organism>
<evidence type="ECO:0000256" key="3">
    <source>
        <dbReference type="PROSITE-ProRule" id="PRU00023"/>
    </source>
</evidence>
<dbReference type="Pfam" id="PF00023">
    <property type="entry name" value="Ank"/>
    <property type="match status" value="2"/>
</dbReference>
<evidence type="ECO:0000313" key="7">
    <source>
        <dbReference type="Proteomes" id="UP000469558"/>
    </source>
</evidence>
<keyword evidence="2 3" id="KW-0040">ANK repeat</keyword>
<feature type="repeat" description="ANK" evidence="3">
    <location>
        <begin position="701"/>
        <end position="722"/>
    </location>
</feature>
<keyword evidence="4" id="KW-0175">Coiled coil</keyword>
<dbReference type="InterPro" id="IPR036770">
    <property type="entry name" value="Ankyrin_rpt-contain_sf"/>
</dbReference>
<evidence type="ECO:0000313" key="6">
    <source>
        <dbReference type="EMBL" id="TVY75886.1"/>
    </source>
</evidence>
<feature type="repeat" description="ANK" evidence="3">
    <location>
        <begin position="577"/>
        <end position="609"/>
    </location>
</feature>
<dbReference type="EMBL" id="QGMK01000923">
    <property type="protein sequence ID" value="TVY75886.1"/>
    <property type="molecule type" value="Genomic_DNA"/>
</dbReference>
<evidence type="ECO:0008006" key="8">
    <source>
        <dbReference type="Google" id="ProtNLM"/>
    </source>
</evidence>
<gene>
    <name evidence="6" type="primary">MIMI_R883</name>
    <name evidence="6" type="ORF">LSUE1_G007435</name>
</gene>
<name>A0A8T9C958_9HELO</name>
<dbReference type="OrthoDB" id="539213at2759"/>
<evidence type="ECO:0000256" key="1">
    <source>
        <dbReference type="ARBA" id="ARBA00022737"/>
    </source>
</evidence>
<dbReference type="Proteomes" id="UP000469558">
    <property type="component" value="Unassembled WGS sequence"/>
</dbReference>
<evidence type="ECO:0000256" key="2">
    <source>
        <dbReference type="ARBA" id="ARBA00023043"/>
    </source>
</evidence>
<accession>A0A8T9C958</accession>
<dbReference type="SMART" id="SM00248">
    <property type="entry name" value="ANK"/>
    <property type="match status" value="10"/>
</dbReference>
<dbReference type="PROSITE" id="PS50088">
    <property type="entry name" value="ANK_REPEAT"/>
    <property type="match status" value="5"/>
</dbReference>
<feature type="compositionally biased region" description="Basic and acidic residues" evidence="5">
    <location>
        <begin position="614"/>
        <end position="625"/>
    </location>
</feature>
<feature type="coiled-coil region" evidence="4">
    <location>
        <begin position="1012"/>
        <end position="1042"/>
    </location>
</feature>
<keyword evidence="7" id="KW-1185">Reference proteome</keyword>
<feature type="repeat" description="ANK" evidence="3">
    <location>
        <begin position="1577"/>
        <end position="1609"/>
    </location>
</feature>
<feature type="repeat" description="ANK" evidence="3">
    <location>
        <begin position="544"/>
        <end position="571"/>
    </location>
</feature>
<feature type="region of interest" description="Disordered" evidence="5">
    <location>
        <begin position="614"/>
        <end position="685"/>
    </location>
</feature>
<dbReference type="Pfam" id="PF26128">
    <property type="entry name" value="Gad2"/>
    <property type="match status" value="1"/>
</dbReference>
<evidence type="ECO:0000256" key="4">
    <source>
        <dbReference type="SAM" id="Coils"/>
    </source>
</evidence>
<dbReference type="Pfam" id="PF12796">
    <property type="entry name" value="Ank_2"/>
    <property type="match status" value="1"/>
</dbReference>
<sequence length="1743" mass="195202">MATLAESKDPIQIPQLPSGSVKEFIPYLAKNLEKPMGEILEPYKAFEAELRKVYAQQPDHELVQDRTVNLVPVFDGHERELKLRARAVEFESEDESSKYIMELKEEVRRPNGSPAVVTSFKDFQQNFNLFSESSLADLDWNNVVAAGSAVTTSLLPVPEKWADSKRSLREYYHQHLAPASDVDLFLYGLNEEQGLEKIKQIEKSIKDSILHEVTTIRTKNAITIASQYPTRHVQIVLRLYDSISQIITGFDVDCACAAYDGKQVYAAPRALAAFVTQCNTIDLTRRSPSYENRLSKYSHRGFEVYWPLLDRTRIDPTIFERTFGRTQGLARLLILEKLPKAVDRDSYMDQRRAERGRPSLSRGYRNLYRMGGNIKDQEEDEVAEWVDEQEVASYHTMTVPYGEKYQAGKINRLLYAKDLLLNAEWNMPDDREVYLHRHPCFFGTAEEVMEDCCGYCPVPKTDEEIEVAEEESKTYVSGPLKFIMDDPGRQEIGSFNPITDDEWTTMAYVGDTARLCQAIVDGDLEHVQDWCAQEGVDVNRRDHTGRTPLHLATIASTPEIVQCLIDNGARMIARLVDGRTALHIAAARGNVQMVKALMDKSLANEIEEEEKVEARRAARRAERAGKGSPNGSDKDENDDDANSDASEITLGTEDSDEASDSMTMGSFVKVDNEKKQDEDVLEEDSMEDPDIYDINIVAWDYGLSPLHLAILNGHLEIIDLLVAEYGADVLLPVKIVDPGTSNARAAIMTIILAMFLPTEKAKDVIKLLLKLGATSSQGDLNRLSVFHYVVSQDNSDVLDILLSNDRPVALSVLNNIGGSSNYGSKMMSPLAIAVEHGYQDMVLKLLKLGAKPTIPFEGWVKGYLESNPWAKNHSSENTMSQFQSTVDQPIIIAAGLEKGKTVQDLLDHGADAATLGTFAWTCLQNPNNARYRTGESLLDIIQNKLKALREYEEPNPNNARKPEALNTEDHYIRGLEAGTYEHWNASRDFQAKKKANDMQWESYRSNMATKRAEGSDEKKTAIEKLIEELEKTEKSLLDAGAKPFYEMHPEVSKPPANNNSYQYQQPTPKPYETILTFRVPDQTDLKKDGYKRIFGAAWSGDLETIKAMTLAPWGEEDSLNPALKVAVQDSNGFSPFSVAMLSGHHDVAKKIIEICVAQYHKDDNKTYRERWNLRTSDSDDDSDDDEDLPPIFSELVSDTFTVDNLGEISNVVKSDVLPLTMIEWTCNAQRFLDNYNGVDRQISLLEHAVSSDNMDLLKSMIALGAEQQALLAEEPDDRKSYTIGRPVFYKAIELGRTAMLAEMVQATGVGIPLNDLIAKSGIEIKEKPKYYQGLSVGGKKRADWAQAPGGQVQAVEEKIPPLLQAAHLGSLDSVEWFMSDSPMRRYKEFAEKNKNDKRIKVLDESDKGFDRTIGTWLNTKSELALHCAILWSPGKKDTETYLALIKHLVSVTPGSLEKKSSQGWTPLHVAAWLRREDVVSYLISVGANQRCRDRLGRNIIHSICAKGGPKLLDGMLQLFDKDAVKEMLLERCNITPGALTPLAYYMSTNAGRNKKTFFIEALSRYSSGEELEMINGEGDLPLHVAIKQGMSTITSYLISLNPSLLYRENATGRTPLEMSRDIYIASCAENPPQIGASHHSIFYGQHNSQSVLNKPASDFAKKEDEPEESKKRTWEICMEADAKVGVESKKRRLVSLFEANEVAKRVAGSRSRYGGQQRVVNGGLVDGEGIPDIVSEWLGNTIT</sequence>
<dbReference type="PANTHER" id="PTHR24198">
    <property type="entry name" value="ANKYRIN REPEAT AND PROTEIN KINASE DOMAIN-CONTAINING PROTEIN"/>
    <property type="match status" value="1"/>
</dbReference>
<dbReference type="PANTHER" id="PTHR24198:SF165">
    <property type="entry name" value="ANKYRIN REPEAT-CONTAINING PROTEIN-RELATED"/>
    <property type="match status" value="1"/>
</dbReference>
<protein>
    <recommendedName>
        <fullName evidence="8">Ankyrin repeat protein</fullName>
    </recommendedName>
</protein>
<dbReference type="InterPro" id="IPR002110">
    <property type="entry name" value="Ankyrin_rpt"/>
</dbReference>
<feature type="repeat" description="ANK" evidence="3">
    <location>
        <begin position="1462"/>
        <end position="1494"/>
    </location>
</feature>
<evidence type="ECO:0000256" key="5">
    <source>
        <dbReference type="SAM" id="MobiDB-lite"/>
    </source>
</evidence>
<comment type="caution">
    <text evidence="6">The sequence shown here is derived from an EMBL/GenBank/DDBJ whole genome shotgun (WGS) entry which is preliminary data.</text>
</comment>
<dbReference type="Gene3D" id="1.25.40.20">
    <property type="entry name" value="Ankyrin repeat-containing domain"/>
    <property type="match status" value="4"/>
</dbReference>
<keyword evidence="1" id="KW-0677">Repeat</keyword>
<proteinExistence type="predicted"/>
<dbReference type="SUPFAM" id="SSF48403">
    <property type="entry name" value="Ankyrin repeat"/>
    <property type="match status" value="2"/>
</dbReference>
<reference evidence="6 7" key="1">
    <citation type="submission" date="2018-05" db="EMBL/GenBank/DDBJ databases">
        <title>Genome sequencing and assembly of the regulated plant pathogen Lachnellula willkommii and related sister species for the development of diagnostic species identification markers.</title>
        <authorList>
            <person name="Giroux E."/>
            <person name="Bilodeau G."/>
        </authorList>
    </citation>
    <scope>NUCLEOTIDE SEQUENCE [LARGE SCALE GENOMIC DNA]</scope>
    <source>
        <strain evidence="6 7">CBS 268.59</strain>
    </source>
</reference>
<dbReference type="PROSITE" id="PS50297">
    <property type="entry name" value="ANK_REP_REGION"/>
    <property type="match status" value="4"/>
</dbReference>